<protein>
    <recommendedName>
        <fullName evidence="1">DUF7768 domain-containing protein</fullName>
    </recommendedName>
</protein>
<accession>A0A0F9SA77</accession>
<comment type="caution">
    <text evidence="2">The sequence shown here is derived from an EMBL/GenBank/DDBJ whole genome shotgun (WGS) entry which is preliminary data.</text>
</comment>
<dbReference type="EMBL" id="LAZR01000516">
    <property type="protein sequence ID" value="KKN65780.1"/>
    <property type="molecule type" value="Genomic_DNA"/>
</dbReference>
<sequence length="118" mass="13460">MKVIYIIGPFRAENTWEVEQNIRIAEGMALAVWRLGAVPICMHSMNRFFMGTMLEEIFLRGDLEILNRCADAAITVGLWMGSSGSRAEHNKCRELNLPIFGNLSDLKIWLYDVGMQHD</sequence>
<name>A0A0F9SA77_9ZZZZ</name>
<feature type="domain" description="DUF7768" evidence="1">
    <location>
        <begin position="2"/>
        <end position="99"/>
    </location>
</feature>
<dbReference type="AlphaFoldDB" id="A0A0F9SA77"/>
<reference evidence="2" key="1">
    <citation type="journal article" date="2015" name="Nature">
        <title>Complex archaea that bridge the gap between prokaryotes and eukaryotes.</title>
        <authorList>
            <person name="Spang A."/>
            <person name="Saw J.H."/>
            <person name="Jorgensen S.L."/>
            <person name="Zaremba-Niedzwiedzka K."/>
            <person name="Martijn J."/>
            <person name="Lind A.E."/>
            <person name="van Eijk R."/>
            <person name="Schleper C."/>
            <person name="Guy L."/>
            <person name="Ettema T.J."/>
        </authorList>
    </citation>
    <scope>NUCLEOTIDE SEQUENCE</scope>
</reference>
<dbReference type="Gene3D" id="3.40.50.10400">
    <property type="entry name" value="Hypothetical protein PA1492"/>
    <property type="match status" value="1"/>
</dbReference>
<organism evidence="2">
    <name type="scientific">marine sediment metagenome</name>
    <dbReference type="NCBI Taxonomy" id="412755"/>
    <lineage>
        <taxon>unclassified sequences</taxon>
        <taxon>metagenomes</taxon>
        <taxon>ecological metagenomes</taxon>
    </lineage>
</organism>
<evidence type="ECO:0000313" key="2">
    <source>
        <dbReference type="EMBL" id="KKN65780.1"/>
    </source>
</evidence>
<proteinExistence type="predicted"/>
<gene>
    <name evidence="2" type="ORF">LCGC14_0478250</name>
</gene>
<dbReference type="Pfam" id="PF24963">
    <property type="entry name" value="DUF7768"/>
    <property type="match status" value="1"/>
</dbReference>
<evidence type="ECO:0000259" key="1">
    <source>
        <dbReference type="Pfam" id="PF24963"/>
    </source>
</evidence>
<dbReference type="InterPro" id="IPR056670">
    <property type="entry name" value="DUF7768"/>
</dbReference>